<keyword evidence="1" id="KW-0812">Transmembrane</keyword>
<comment type="caution">
    <text evidence="2">The sequence shown here is derived from an EMBL/GenBank/DDBJ whole genome shotgun (WGS) entry which is preliminary data.</text>
</comment>
<accession>X1ILD5</accession>
<protein>
    <submittedName>
        <fullName evidence="2">Uncharacterized protein</fullName>
    </submittedName>
</protein>
<feature type="transmembrane region" description="Helical" evidence="1">
    <location>
        <begin position="71"/>
        <end position="90"/>
    </location>
</feature>
<reference evidence="2" key="1">
    <citation type="journal article" date="2014" name="Front. Microbiol.">
        <title>High frequency of phylogenetically diverse reductive dehalogenase-homologous genes in deep subseafloor sedimentary metagenomes.</title>
        <authorList>
            <person name="Kawai M."/>
            <person name="Futagami T."/>
            <person name="Toyoda A."/>
            <person name="Takaki Y."/>
            <person name="Nishi S."/>
            <person name="Hori S."/>
            <person name="Arai W."/>
            <person name="Tsubouchi T."/>
            <person name="Morono Y."/>
            <person name="Uchiyama I."/>
            <person name="Ito T."/>
            <person name="Fujiyama A."/>
            <person name="Inagaki F."/>
            <person name="Takami H."/>
        </authorList>
    </citation>
    <scope>NUCLEOTIDE SEQUENCE</scope>
    <source>
        <strain evidence="2">Expedition CK06-06</strain>
    </source>
</reference>
<sequence>NNGLYAAICGAIVLGFGIVELVVIGTTGMEGVRWGPLEMSGMWLWWTGIIFVSAGIMYVSSATNFMDIRQLAKSVVASIMIWIVAGMAIFNKVASSIPGEETWVNSPRDFLAGCGPPYTPAIYLLPLSLVIIYFIRQRRRAF</sequence>
<dbReference type="AlphaFoldDB" id="X1ILD5"/>
<evidence type="ECO:0000313" key="2">
    <source>
        <dbReference type="EMBL" id="GAH58378.1"/>
    </source>
</evidence>
<evidence type="ECO:0000256" key="1">
    <source>
        <dbReference type="SAM" id="Phobius"/>
    </source>
</evidence>
<proteinExistence type="predicted"/>
<name>X1ILD5_9ZZZZ</name>
<gene>
    <name evidence="2" type="ORF">S03H2_36751</name>
</gene>
<keyword evidence="1" id="KW-1133">Transmembrane helix</keyword>
<feature type="non-terminal residue" evidence="2">
    <location>
        <position position="1"/>
    </location>
</feature>
<organism evidence="2">
    <name type="scientific">marine sediment metagenome</name>
    <dbReference type="NCBI Taxonomy" id="412755"/>
    <lineage>
        <taxon>unclassified sequences</taxon>
        <taxon>metagenomes</taxon>
        <taxon>ecological metagenomes</taxon>
    </lineage>
</organism>
<feature type="transmembrane region" description="Helical" evidence="1">
    <location>
        <begin position="7"/>
        <end position="29"/>
    </location>
</feature>
<feature type="transmembrane region" description="Helical" evidence="1">
    <location>
        <begin position="41"/>
        <end position="59"/>
    </location>
</feature>
<feature type="transmembrane region" description="Helical" evidence="1">
    <location>
        <begin position="110"/>
        <end position="135"/>
    </location>
</feature>
<keyword evidence="1" id="KW-0472">Membrane</keyword>
<dbReference type="EMBL" id="BARU01022573">
    <property type="protein sequence ID" value="GAH58378.1"/>
    <property type="molecule type" value="Genomic_DNA"/>
</dbReference>